<evidence type="ECO:0000256" key="3">
    <source>
        <dbReference type="ARBA" id="ARBA00022840"/>
    </source>
</evidence>
<keyword evidence="3 6" id="KW-0067">ATP-binding</keyword>
<dbReference type="GO" id="GO:0043215">
    <property type="term" value="P:daunorubicin transport"/>
    <property type="evidence" value="ECO:0007669"/>
    <property type="project" value="InterPro"/>
</dbReference>
<dbReference type="AlphaFoldDB" id="A0A7C1JYD8"/>
<evidence type="ECO:0000256" key="1">
    <source>
        <dbReference type="ARBA" id="ARBA00004413"/>
    </source>
</evidence>
<comment type="subcellular location">
    <subcellularLocation>
        <location evidence="1">Cell membrane</location>
        <topology evidence="1">Peripheral membrane protein</topology>
        <orientation evidence="1">Cytoplasmic side</orientation>
    </subcellularLocation>
</comment>
<dbReference type="PROSITE" id="PS00211">
    <property type="entry name" value="ABC_TRANSPORTER_1"/>
    <property type="match status" value="1"/>
</dbReference>
<dbReference type="SMART" id="SM00382">
    <property type="entry name" value="AAA"/>
    <property type="match status" value="1"/>
</dbReference>
<dbReference type="InterPro" id="IPR003593">
    <property type="entry name" value="AAA+_ATPase"/>
</dbReference>
<reference evidence="6" key="1">
    <citation type="journal article" date="2020" name="mSystems">
        <title>Genome- and Community-Level Interaction Insights into Carbon Utilization and Element Cycling Functions of Hydrothermarchaeota in Hydrothermal Sediment.</title>
        <authorList>
            <person name="Zhou Z."/>
            <person name="Liu Y."/>
            <person name="Xu W."/>
            <person name="Pan J."/>
            <person name="Luo Z.H."/>
            <person name="Li M."/>
        </authorList>
    </citation>
    <scope>NUCLEOTIDE SEQUENCE [LARGE SCALE GENOMIC DNA]</scope>
    <source>
        <strain evidence="6">SpSt-289</strain>
    </source>
</reference>
<comment type="caution">
    <text evidence="6">The sequence shown here is derived from an EMBL/GenBank/DDBJ whole genome shotgun (WGS) entry which is preliminary data.</text>
</comment>
<comment type="similarity">
    <text evidence="4">Belongs to the ABC transporter superfamily. Drug exporter-1 (DrugE1) (TC 3.A.1.105) family.</text>
</comment>
<evidence type="ECO:0000259" key="5">
    <source>
        <dbReference type="PROSITE" id="PS50893"/>
    </source>
</evidence>
<dbReference type="Pfam" id="PF00005">
    <property type="entry name" value="ABC_tran"/>
    <property type="match status" value="1"/>
</dbReference>
<dbReference type="SUPFAM" id="SSF52540">
    <property type="entry name" value="P-loop containing nucleoside triphosphate hydrolases"/>
    <property type="match status" value="1"/>
</dbReference>
<feature type="domain" description="ABC transporter" evidence="5">
    <location>
        <begin position="4"/>
        <end position="240"/>
    </location>
</feature>
<dbReference type="PANTHER" id="PTHR43582:SF5">
    <property type="entry name" value="ABC TRANSPORTER"/>
    <property type="match status" value="1"/>
</dbReference>
<evidence type="ECO:0000313" key="6">
    <source>
        <dbReference type="EMBL" id="HDX31870.1"/>
    </source>
</evidence>
<evidence type="ECO:0000256" key="4">
    <source>
        <dbReference type="ARBA" id="ARBA00049985"/>
    </source>
</evidence>
<dbReference type="InterPro" id="IPR017871">
    <property type="entry name" value="ABC_transporter-like_CS"/>
</dbReference>
<dbReference type="PANTHER" id="PTHR43582">
    <property type="entry name" value="LINEARMYCIN RESISTANCE ATP-BINDING PROTEIN LNRL"/>
    <property type="match status" value="1"/>
</dbReference>
<sequence length="325" mass="35772">MNAIEADTLVKVYTPKTGEPIEALRGVSFVVERGEIYALLGPNGAGKTTLISILTTLLTPTSGRAVVAGFDVLRETAEVRRRLGVTFQEIVLDADLTGRQALDFHGRLYGLDRRTRLERIEALARLVELSDALDRRIGTYSGGMKRRLELARGLLPKPEVLFLDEPTQGLDPQNRAAIWRYVRKLREEEGTTLLLTTHYMEEAETLADRVGIIDQGRLLVEGAPAELIAQMGADVITLTGVGDAAGLAEQLRRLPYISQSLVHQHERSENAAVSVQVGVDNGERRLADVIAAALACQFHVQQVKVNRPTLGDVFLAYTGDRLRDE</sequence>
<protein>
    <submittedName>
        <fullName evidence="6">ATP-binding cassette domain-containing protein</fullName>
    </submittedName>
</protein>
<dbReference type="InterPro" id="IPR005894">
    <property type="entry name" value="DrrA"/>
</dbReference>
<dbReference type="InterPro" id="IPR003439">
    <property type="entry name" value="ABC_transporter-like_ATP-bd"/>
</dbReference>
<accession>A0A7C1JYD8</accession>
<dbReference type="GO" id="GO:0016887">
    <property type="term" value="F:ATP hydrolysis activity"/>
    <property type="evidence" value="ECO:0007669"/>
    <property type="project" value="InterPro"/>
</dbReference>
<name>A0A7C1JYD8_9CHLR</name>
<dbReference type="GO" id="GO:0005524">
    <property type="term" value="F:ATP binding"/>
    <property type="evidence" value="ECO:0007669"/>
    <property type="project" value="UniProtKB-KW"/>
</dbReference>
<organism evidence="6">
    <name type="scientific">Caldilinea aerophila</name>
    <dbReference type="NCBI Taxonomy" id="133453"/>
    <lineage>
        <taxon>Bacteria</taxon>
        <taxon>Bacillati</taxon>
        <taxon>Chloroflexota</taxon>
        <taxon>Caldilineae</taxon>
        <taxon>Caldilineales</taxon>
        <taxon>Caldilineaceae</taxon>
        <taxon>Caldilinea</taxon>
    </lineage>
</organism>
<gene>
    <name evidence="6" type="ORF">ENQ20_10330</name>
</gene>
<dbReference type="GO" id="GO:0005886">
    <property type="term" value="C:plasma membrane"/>
    <property type="evidence" value="ECO:0007669"/>
    <property type="project" value="UniProtKB-SubCell"/>
</dbReference>
<dbReference type="GO" id="GO:1900753">
    <property type="term" value="P:doxorubicin transport"/>
    <property type="evidence" value="ECO:0007669"/>
    <property type="project" value="InterPro"/>
</dbReference>
<evidence type="ECO:0000256" key="2">
    <source>
        <dbReference type="ARBA" id="ARBA00022741"/>
    </source>
</evidence>
<proteinExistence type="inferred from homology"/>
<dbReference type="PROSITE" id="PS50893">
    <property type="entry name" value="ABC_TRANSPORTER_2"/>
    <property type="match status" value="1"/>
</dbReference>
<dbReference type="NCBIfam" id="TIGR01188">
    <property type="entry name" value="drrA"/>
    <property type="match status" value="1"/>
</dbReference>
<dbReference type="Gene3D" id="3.40.50.300">
    <property type="entry name" value="P-loop containing nucleotide triphosphate hydrolases"/>
    <property type="match status" value="1"/>
</dbReference>
<keyword evidence="2" id="KW-0547">Nucleotide-binding</keyword>
<dbReference type="EMBL" id="DSMG01000101">
    <property type="protein sequence ID" value="HDX31870.1"/>
    <property type="molecule type" value="Genomic_DNA"/>
</dbReference>
<dbReference type="InterPro" id="IPR027417">
    <property type="entry name" value="P-loop_NTPase"/>
</dbReference>